<dbReference type="KEGG" id="amr:AM1_2528"/>
<dbReference type="SUPFAM" id="SSF51306">
    <property type="entry name" value="LexA/Signal peptidase"/>
    <property type="match status" value="1"/>
</dbReference>
<accession>B0C5G0</accession>
<dbReference type="CDD" id="cd06529">
    <property type="entry name" value="S24_LexA-like"/>
    <property type="match status" value="1"/>
</dbReference>
<dbReference type="InterPro" id="IPR015927">
    <property type="entry name" value="Peptidase_S24_S26A/B/C"/>
</dbReference>
<dbReference type="eggNOG" id="COG1974">
    <property type="taxonomic scope" value="Bacteria"/>
</dbReference>
<evidence type="ECO:0000313" key="2">
    <source>
        <dbReference type="EMBL" id="ABW27536.1"/>
    </source>
</evidence>
<organism evidence="2 3">
    <name type="scientific">Acaryochloris marina (strain MBIC 11017)</name>
    <dbReference type="NCBI Taxonomy" id="329726"/>
    <lineage>
        <taxon>Bacteria</taxon>
        <taxon>Bacillati</taxon>
        <taxon>Cyanobacteriota</taxon>
        <taxon>Cyanophyceae</taxon>
        <taxon>Acaryochloridales</taxon>
        <taxon>Acaryochloridaceae</taxon>
        <taxon>Acaryochloris</taxon>
    </lineage>
</organism>
<keyword evidence="3" id="KW-1185">Reference proteome</keyword>
<evidence type="ECO:0000259" key="1">
    <source>
        <dbReference type="Pfam" id="PF00717"/>
    </source>
</evidence>
<dbReference type="InterPro" id="IPR036286">
    <property type="entry name" value="LexA/Signal_pep-like_sf"/>
</dbReference>
<evidence type="ECO:0000313" key="3">
    <source>
        <dbReference type="Proteomes" id="UP000000268"/>
    </source>
</evidence>
<gene>
    <name evidence="2" type="primary">umuD</name>
    <name evidence="2" type="ordered locus">AM1_2528</name>
</gene>
<feature type="domain" description="Peptidase S24/S26A/S26B/S26C" evidence="1">
    <location>
        <begin position="1"/>
        <end position="72"/>
    </location>
</feature>
<dbReference type="PANTHER" id="PTHR33516:SF2">
    <property type="entry name" value="LEXA REPRESSOR-RELATED"/>
    <property type="match status" value="1"/>
</dbReference>
<protein>
    <submittedName>
        <fullName evidence="2">SOS mutagenesis protein UmuD, putative</fullName>
    </submittedName>
</protein>
<dbReference type="AlphaFoldDB" id="B0C5G0"/>
<dbReference type="PANTHER" id="PTHR33516">
    <property type="entry name" value="LEXA REPRESSOR"/>
    <property type="match status" value="1"/>
</dbReference>
<dbReference type="EMBL" id="CP000828">
    <property type="protein sequence ID" value="ABW27536.1"/>
    <property type="molecule type" value="Genomic_DNA"/>
</dbReference>
<dbReference type="InterPro" id="IPR039418">
    <property type="entry name" value="LexA-like"/>
</dbReference>
<dbReference type="Gene3D" id="2.10.109.10">
    <property type="entry name" value="Umud Fragment, subunit A"/>
    <property type="match status" value="1"/>
</dbReference>
<dbReference type="Proteomes" id="UP000000268">
    <property type="component" value="Chromosome"/>
</dbReference>
<proteinExistence type="predicted"/>
<sequence length="81" mass="8647">MEGCGIFSGDLLIVDRSLTPVDGAVVIAVLNGEFTVKQLRLSQKTILLAAANADYTPIVVKAGMEFQVWGVVTYVVHGLQV</sequence>
<name>B0C5G0_ACAM1</name>
<reference evidence="2 3" key="1">
    <citation type="journal article" date="2008" name="Proc. Natl. Acad. Sci. U.S.A.">
        <title>Niche adaptation and genome expansion in the chlorophyll d-producing cyanobacterium Acaryochloris marina.</title>
        <authorList>
            <person name="Swingley W.D."/>
            <person name="Chen M."/>
            <person name="Cheung P.C."/>
            <person name="Conrad A.L."/>
            <person name="Dejesa L.C."/>
            <person name="Hao J."/>
            <person name="Honchak B.M."/>
            <person name="Karbach L.E."/>
            <person name="Kurdoglu A."/>
            <person name="Lahiri S."/>
            <person name="Mastrian S.D."/>
            <person name="Miyashita H."/>
            <person name="Page L."/>
            <person name="Ramakrishna P."/>
            <person name="Satoh S."/>
            <person name="Sattley W.M."/>
            <person name="Shimada Y."/>
            <person name="Taylor H.L."/>
            <person name="Tomo T."/>
            <person name="Tsuchiya T."/>
            <person name="Wang Z.T."/>
            <person name="Raymond J."/>
            <person name="Mimuro M."/>
            <person name="Blankenship R.E."/>
            <person name="Touchman J.W."/>
        </authorList>
    </citation>
    <scope>NUCLEOTIDE SEQUENCE [LARGE SCALE GENOMIC DNA]</scope>
    <source>
        <strain evidence="3">MBIC 11017</strain>
    </source>
</reference>
<dbReference type="STRING" id="329726.AM1_2528"/>
<dbReference type="InterPro" id="IPR050077">
    <property type="entry name" value="LexA_repressor"/>
</dbReference>
<dbReference type="Pfam" id="PF00717">
    <property type="entry name" value="Peptidase_S24"/>
    <property type="match status" value="1"/>
</dbReference>
<dbReference type="HOGENOM" id="CLU_066192_0_6_3"/>
<dbReference type="MEROPS" id="S24.003"/>